<proteinExistence type="predicted"/>
<dbReference type="InterPro" id="IPR016181">
    <property type="entry name" value="Acyl_CoA_acyltransferase"/>
</dbReference>
<organism evidence="2 3">
    <name type="scientific">Candidatus Scatomorpha intestinavium</name>
    <dbReference type="NCBI Taxonomy" id="2840922"/>
    <lineage>
        <taxon>Bacteria</taxon>
        <taxon>Bacillati</taxon>
        <taxon>Bacillota</taxon>
        <taxon>Clostridia</taxon>
        <taxon>Eubacteriales</taxon>
        <taxon>Candidatus Scatomorpha</taxon>
    </lineage>
</organism>
<dbReference type="Proteomes" id="UP000824262">
    <property type="component" value="Unassembled WGS sequence"/>
</dbReference>
<evidence type="ECO:0000313" key="2">
    <source>
        <dbReference type="EMBL" id="HIQ78294.1"/>
    </source>
</evidence>
<dbReference type="PROSITE" id="PS51186">
    <property type="entry name" value="GNAT"/>
    <property type="match status" value="1"/>
</dbReference>
<accession>A0A9D0ZDJ0</accession>
<dbReference type="Gene3D" id="3.40.630.30">
    <property type="match status" value="1"/>
</dbReference>
<evidence type="ECO:0000259" key="1">
    <source>
        <dbReference type="PROSITE" id="PS51186"/>
    </source>
</evidence>
<reference evidence="2" key="1">
    <citation type="submission" date="2020-10" db="EMBL/GenBank/DDBJ databases">
        <authorList>
            <person name="Gilroy R."/>
        </authorList>
    </citation>
    <scope>NUCLEOTIDE SEQUENCE</scope>
    <source>
        <strain evidence="2">ChiBcolR7-354</strain>
    </source>
</reference>
<feature type="domain" description="N-acetyltransferase" evidence="1">
    <location>
        <begin position="1"/>
        <end position="150"/>
    </location>
</feature>
<dbReference type="CDD" id="cd04301">
    <property type="entry name" value="NAT_SF"/>
    <property type="match status" value="1"/>
</dbReference>
<dbReference type="AlphaFoldDB" id="A0A9D0ZDJ0"/>
<protein>
    <submittedName>
        <fullName evidence="2">GNAT family N-acetyltransferase</fullName>
    </submittedName>
</protein>
<reference evidence="2" key="2">
    <citation type="journal article" date="2021" name="PeerJ">
        <title>Extensive microbial diversity within the chicken gut microbiome revealed by metagenomics and culture.</title>
        <authorList>
            <person name="Gilroy R."/>
            <person name="Ravi A."/>
            <person name="Getino M."/>
            <person name="Pursley I."/>
            <person name="Horton D.L."/>
            <person name="Alikhan N.F."/>
            <person name="Baker D."/>
            <person name="Gharbi K."/>
            <person name="Hall N."/>
            <person name="Watson M."/>
            <person name="Adriaenssens E.M."/>
            <person name="Foster-Nyarko E."/>
            <person name="Jarju S."/>
            <person name="Secka A."/>
            <person name="Antonio M."/>
            <person name="Oren A."/>
            <person name="Chaudhuri R.R."/>
            <person name="La Ragione R."/>
            <person name="Hildebrand F."/>
            <person name="Pallen M.J."/>
        </authorList>
    </citation>
    <scope>NUCLEOTIDE SEQUENCE</scope>
    <source>
        <strain evidence="2">ChiBcolR7-354</strain>
    </source>
</reference>
<sequence length="150" mass="16554">MEICTIRSRAELTAPAAEWFASKWGIPAVEYSSSMAECALCRSAVPQWYLAMDGGKIAGGCGVIENDFHDRRDLAPNLCALYVEPEYRGRGLAGELLSFAARDMAALGTGTLYLITEHDSFYERYGWEYLCTARPEDGGGPLRLYVLKTP</sequence>
<dbReference type="Pfam" id="PF13508">
    <property type="entry name" value="Acetyltransf_7"/>
    <property type="match status" value="1"/>
</dbReference>
<dbReference type="EMBL" id="DVGA01000036">
    <property type="protein sequence ID" value="HIQ78294.1"/>
    <property type="molecule type" value="Genomic_DNA"/>
</dbReference>
<name>A0A9D0ZDJ0_9FIRM</name>
<dbReference type="InterPro" id="IPR000182">
    <property type="entry name" value="GNAT_dom"/>
</dbReference>
<dbReference type="GO" id="GO:0016747">
    <property type="term" value="F:acyltransferase activity, transferring groups other than amino-acyl groups"/>
    <property type="evidence" value="ECO:0007669"/>
    <property type="project" value="InterPro"/>
</dbReference>
<comment type="caution">
    <text evidence="2">The sequence shown here is derived from an EMBL/GenBank/DDBJ whole genome shotgun (WGS) entry which is preliminary data.</text>
</comment>
<dbReference type="SUPFAM" id="SSF55729">
    <property type="entry name" value="Acyl-CoA N-acyltransferases (Nat)"/>
    <property type="match status" value="1"/>
</dbReference>
<evidence type="ECO:0000313" key="3">
    <source>
        <dbReference type="Proteomes" id="UP000824262"/>
    </source>
</evidence>
<gene>
    <name evidence="2" type="ORF">IAB77_03435</name>
</gene>